<dbReference type="SUPFAM" id="SSF51445">
    <property type="entry name" value="(Trans)glycosidases"/>
    <property type="match status" value="1"/>
</dbReference>
<dbReference type="InterPro" id="IPR000719">
    <property type="entry name" value="Prot_kinase_dom"/>
</dbReference>
<dbReference type="SMART" id="SM00220">
    <property type="entry name" value="S_TKc"/>
    <property type="match status" value="1"/>
</dbReference>
<dbReference type="EMBL" id="CAJOBG010000877">
    <property type="protein sequence ID" value="CAF3868937.1"/>
    <property type="molecule type" value="Genomic_DNA"/>
</dbReference>
<dbReference type="PROSITE" id="PS00108">
    <property type="entry name" value="PROTEIN_KINASE_ST"/>
    <property type="match status" value="1"/>
</dbReference>
<dbReference type="InterPro" id="IPR017853">
    <property type="entry name" value="GH"/>
</dbReference>
<dbReference type="GO" id="GO:0005524">
    <property type="term" value="F:ATP binding"/>
    <property type="evidence" value="ECO:0007669"/>
    <property type="project" value="UniProtKB-UniRule"/>
</dbReference>
<dbReference type="PANTHER" id="PTHR43002">
    <property type="entry name" value="GLYCOGEN DEBRANCHING ENZYME"/>
    <property type="match status" value="1"/>
</dbReference>
<comment type="caution">
    <text evidence="9">The sequence shown here is derived from an EMBL/GenBank/DDBJ whole genome shotgun (WGS) entry which is preliminary data.</text>
</comment>
<evidence type="ECO:0000313" key="10">
    <source>
        <dbReference type="Proteomes" id="UP000663842"/>
    </source>
</evidence>
<dbReference type="PROSITE" id="PS00107">
    <property type="entry name" value="PROTEIN_KINASE_ATP"/>
    <property type="match status" value="1"/>
</dbReference>
<gene>
    <name evidence="8" type="ORF">OVN521_LOCUS7812</name>
    <name evidence="7" type="ORF">SMN809_LOCUS2713</name>
    <name evidence="9" type="ORF">UXM345_LOCUS13580</name>
    <name evidence="6" type="ORF">WKI299_LOCUS28175</name>
</gene>
<evidence type="ECO:0000259" key="5">
    <source>
        <dbReference type="PROSITE" id="PS50011"/>
    </source>
</evidence>
<evidence type="ECO:0000256" key="3">
    <source>
        <dbReference type="PROSITE-ProRule" id="PRU10141"/>
    </source>
</evidence>
<evidence type="ECO:0000313" key="9">
    <source>
        <dbReference type="EMBL" id="CAF3955291.1"/>
    </source>
</evidence>
<dbReference type="Gene3D" id="3.30.200.20">
    <property type="entry name" value="Phosphorylase Kinase, domain 1"/>
    <property type="match status" value="1"/>
</dbReference>
<sequence>MKQNKSHEPRKKPIFPIEFPTLVEEETASKAATSSYTLLDLGEEAIFDYQGITINLALHALIEIKILGSGNFGDVMLTEIQGRPEIKMAVKRLTLVSSRHNPNDFTANTDLRTIRTVGSGVNSHVTKYYAALLDRSNAQLLICMEACEASMDKFYFTMHTIEKTQHIDLLLKRIIHHIADALLFLKTQRILHRDIKPSNILVIQNPITFKLCDFGICGELIDSATHTMTKGTRIYLAPERIDAKLSPHGYGIRSDMWALGLSIIEIALNQHPFNSMNETAILNKVETWTPELPSTLSTELQQLIIWLLKIQQSDRPENYEVILTSSALQSLPAEITNEEMDMVKTIIEHIPLLKNASVRMFGVDILMEKDESDGYFRATVDVADGIFHYQFKVQTKSWFEKEPEPALPDYDDDEFKELSHEEKQEKTEAHAKIIDEIRERNRQREREATFTEIWYTFVDPYATDVDERGADDADKAVGVLIIKNGKRIIDEYEWKYENCVLPRDEELVIYELHVGDFSGGEDDSNARGTFKNVKNKIEYLKALGVNAIELMPIKEYPGNHSCYNPRYYFAIETAYGPTADLKEMIDEMHKNGIRVILDGVYNHCDSSSPLTQIDHDYWYHHNPKDINMSWGPEWNYTFYDPKYNIWPARKFIGDSIRYMVEEFHIDGIRFDAARQIQNFDFLHWVVQEAKKAAGPKSFYCVAEFLPDEPCITNIDGPMDGCWYDTFYWTVRDLLLNDNVDFGRLKASLDCRQHGYLGVTNVVNYIGNHDHDRMIVELGKERNIFGEEAFRRVRLGVVLQMTSIGIPMIWMGEEFGEYKEKTVGIAKIDWSLIADREDNSNQLNKSLLGFYRGIVRLRKNNKAFYTMNLDFIHEDCDAKVLAYQRWADSGERVVVIINLSGSFLAQCRVPNMPANGWWHEWTFNYNVKVENNEVHLDVAEHEAKILVWLGDDWQPPATPSEPISETLPTDDESSNISQKENQVDPASNQTSESNQPEISSQP</sequence>
<evidence type="ECO:0000313" key="8">
    <source>
        <dbReference type="EMBL" id="CAF3868937.1"/>
    </source>
</evidence>
<dbReference type="Proteomes" id="UP000663856">
    <property type="component" value="Unassembled WGS sequence"/>
</dbReference>
<dbReference type="PROSITE" id="PS50011">
    <property type="entry name" value="PROTEIN_KINASE_DOM"/>
    <property type="match status" value="1"/>
</dbReference>
<evidence type="ECO:0000313" key="6">
    <source>
        <dbReference type="EMBL" id="CAF2140041.1"/>
    </source>
</evidence>
<evidence type="ECO:0000256" key="4">
    <source>
        <dbReference type="SAM" id="MobiDB-lite"/>
    </source>
</evidence>
<dbReference type="SMART" id="SM00642">
    <property type="entry name" value="Aamy"/>
    <property type="match status" value="1"/>
</dbReference>
<dbReference type="Gene3D" id="2.60.40.1180">
    <property type="entry name" value="Golgi alpha-mannosidase II"/>
    <property type="match status" value="1"/>
</dbReference>
<organism evidence="9 10">
    <name type="scientific">Rotaria magnacalcarata</name>
    <dbReference type="NCBI Taxonomy" id="392030"/>
    <lineage>
        <taxon>Eukaryota</taxon>
        <taxon>Metazoa</taxon>
        <taxon>Spiralia</taxon>
        <taxon>Gnathifera</taxon>
        <taxon>Rotifera</taxon>
        <taxon>Eurotatoria</taxon>
        <taxon>Bdelloidea</taxon>
        <taxon>Philodinida</taxon>
        <taxon>Philodinidae</taxon>
        <taxon>Rotaria</taxon>
    </lineage>
</organism>
<dbReference type="Proteomes" id="UP000663866">
    <property type="component" value="Unassembled WGS sequence"/>
</dbReference>
<dbReference type="Pfam" id="PF00069">
    <property type="entry name" value="Pkinase"/>
    <property type="match status" value="1"/>
</dbReference>
<dbReference type="GO" id="GO:0004672">
    <property type="term" value="F:protein kinase activity"/>
    <property type="evidence" value="ECO:0007669"/>
    <property type="project" value="InterPro"/>
</dbReference>
<dbReference type="Pfam" id="PF00128">
    <property type="entry name" value="Alpha-amylase"/>
    <property type="match status" value="1"/>
</dbReference>
<dbReference type="InterPro" id="IPR013780">
    <property type="entry name" value="Glyco_hydro_b"/>
</dbReference>
<keyword evidence="2 3" id="KW-0067">ATP-binding</keyword>
<dbReference type="Gene3D" id="3.20.20.80">
    <property type="entry name" value="Glycosidases"/>
    <property type="match status" value="1"/>
</dbReference>
<dbReference type="SUPFAM" id="SSF56112">
    <property type="entry name" value="Protein kinase-like (PK-like)"/>
    <property type="match status" value="1"/>
</dbReference>
<feature type="compositionally biased region" description="Polar residues" evidence="4">
    <location>
        <begin position="973"/>
        <end position="1001"/>
    </location>
</feature>
<dbReference type="AlphaFoldDB" id="A0A819KZ77"/>
<evidence type="ECO:0000256" key="1">
    <source>
        <dbReference type="ARBA" id="ARBA00022741"/>
    </source>
</evidence>
<dbReference type="InterPro" id="IPR011009">
    <property type="entry name" value="Kinase-like_dom_sf"/>
</dbReference>
<dbReference type="EMBL" id="CAJOBF010001480">
    <property type="protein sequence ID" value="CAF3955291.1"/>
    <property type="molecule type" value="Genomic_DNA"/>
</dbReference>
<dbReference type="EMBL" id="CAJNRF010012335">
    <property type="protein sequence ID" value="CAF2140041.1"/>
    <property type="molecule type" value="Genomic_DNA"/>
</dbReference>
<keyword evidence="1 3" id="KW-0547">Nucleotide-binding</keyword>
<feature type="region of interest" description="Disordered" evidence="4">
    <location>
        <begin position="955"/>
        <end position="1001"/>
    </location>
</feature>
<accession>A0A819KZ77</accession>
<feature type="domain" description="Protein kinase" evidence="5">
    <location>
        <begin position="61"/>
        <end position="328"/>
    </location>
</feature>
<evidence type="ECO:0000313" key="7">
    <source>
        <dbReference type="EMBL" id="CAF3828392.1"/>
    </source>
</evidence>
<dbReference type="EMBL" id="CAJOBI010000514">
    <property type="protein sequence ID" value="CAF3828392.1"/>
    <property type="molecule type" value="Genomic_DNA"/>
</dbReference>
<dbReference type="InterPro" id="IPR006047">
    <property type="entry name" value="GH13_cat_dom"/>
</dbReference>
<evidence type="ECO:0000256" key="2">
    <source>
        <dbReference type="ARBA" id="ARBA00022840"/>
    </source>
</evidence>
<dbReference type="InterPro" id="IPR008271">
    <property type="entry name" value="Ser/Thr_kinase_AS"/>
</dbReference>
<name>A0A819KZ77_9BILA</name>
<dbReference type="Proteomes" id="UP000676336">
    <property type="component" value="Unassembled WGS sequence"/>
</dbReference>
<dbReference type="Proteomes" id="UP000663842">
    <property type="component" value="Unassembled WGS sequence"/>
</dbReference>
<evidence type="ECO:0000313" key="11">
    <source>
        <dbReference type="Proteomes" id="UP000663866"/>
    </source>
</evidence>
<dbReference type="GO" id="GO:0005975">
    <property type="term" value="P:carbohydrate metabolic process"/>
    <property type="evidence" value="ECO:0007669"/>
    <property type="project" value="InterPro"/>
</dbReference>
<keyword evidence="11" id="KW-1185">Reference proteome</keyword>
<proteinExistence type="predicted"/>
<protein>
    <recommendedName>
        <fullName evidence="5">Protein kinase domain-containing protein</fullName>
    </recommendedName>
</protein>
<feature type="binding site" evidence="3">
    <location>
        <position position="91"/>
    </location>
    <ligand>
        <name>ATP</name>
        <dbReference type="ChEBI" id="CHEBI:30616"/>
    </ligand>
</feature>
<reference evidence="9" key="1">
    <citation type="submission" date="2021-02" db="EMBL/GenBank/DDBJ databases">
        <authorList>
            <person name="Nowell W R."/>
        </authorList>
    </citation>
    <scope>NUCLEOTIDE SEQUENCE</scope>
</reference>
<dbReference type="Gene3D" id="1.10.510.10">
    <property type="entry name" value="Transferase(Phosphotransferase) domain 1"/>
    <property type="match status" value="1"/>
</dbReference>
<dbReference type="InterPro" id="IPR017441">
    <property type="entry name" value="Protein_kinase_ATP_BS"/>
</dbReference>
<dbReference type="SUPFAM" id="SSF51011">
    <property type="entry name" value="Glycosyl hydrolase domain"/>
    <property type="match status" value="1"/>
</dbReference>